<evidence type="ECO:0000313" key="1">
    <source>
        <dbReference type="EMBL" id="KAI3821329.1"/>
    </source>
</evidence>
<name>A0ACB9JME7_9ASTR</name>
<accession>A0ACB9JME7</accession>
<keyword evidence="2" id="KW-1185">Reference proteome</keyword>
<sequence length="88" mass="9823">MRSPMWKEYSSPAGLTFSNGLGSRDEGLHCDFGCLLYNLLRMKVSEERVKGIVADAVNIEQELGKTSFPSEEGGGVLEVFCDVEFEWE</sequence>
<comment type="caution">
    <text evidence="1">The sequence shown here is derived from an EMBL/GenBank/DDBJ whole genome shotgun (WGS) entry which is preliminary data.</text>
</comment>
<gene>
    <name evidence="1" type="ORF">L1987_08894</name>
</gene>
<protein>
    <submittedName>
        <fullName evidence="1">Uncharacterized protein</fullName>
    </submittedName>
</protein>
<proteinExistence type="predicted"/>
<organism evidence="1 2">
    <name type="scientific">Smallanthus sonchifolius</name>
    <dbReference type="NCBI Taxonomy" id="185202"/>
    <lineage>
        <taxon>Eukaryota</taxon>
        <taxon>Viridiplantae</taxon>
        <taxon>Streptophyta</taxon>
        <taxon>Embryophyta</taxon>
        <taxon>Tracheophyta</taxon>
        <taxon>Spermatophyta</taxon>
        <taxon>Magnoliopsida</taxon>
        <taxon>eudicotyledons</taxon>
        <taxon>Gunneridae</taxon>
        <taxon>Pentapetalae</taxon>
        <taxon>asterids</taxon>
        <taxon>campanulids</taxon>
        <taxon>Asterales</taxon>
        <taxon>Asteraceae</taxon>
        <taxon>Asteroideae</taxon>
        <taxon>Heliantheae alliance</taxon>
        <taxon>Millerieae</taxon>
        <taxon>Smallanthus</taxon>
    </lineage>
</organism>
<dbReference type="EMBL" id="CM042020">
    <property type="protein sequence ID" value="KAI3821329.1"/>
    <property type="molecule type" value="Genomic_DNA"/>
</dbReference>
<reference evidence="2" key="1">
    <citation type="journal article" date="2022" name="Mol. Ecol. Resour.">
        <title>The genomes of chicory, endive, great burdock and yacon provide insights into Asteraceae palaeo-polyploidization history and plant inulin production.</title>
        <authorList>
            <person name="Fan W."/>
            <person name="Wang S."/>
            <person name="Wang H."/>
            <person name="Wang A."/>
            <person name="Jiang F."/>
            <person name="Liu H."/>
            <person name="Zhao H."/>
            <person name="Xu D."/>
            <person name="Zhang Y."/>
        </authorList>
    </citation>
    <scope>NUCLEOTIDE SEQUENCE [LARGE SCALE GENOMIC DNA]</scope>
    <source>
        <strain evidence="2">cv. Yunnan</strain>
    </source>
</reference>
<dbReference type="Proteomes" id="UP001056120">
    <property type="component" value="Linkage Group LG03"/>
</dbReference>
<evidence type="ECO:0000313" key="2">
    <source>
        <dbReference type="Proteomes" id="UP001056120"/>
    </source>
</evidence>
<reference evidence="1 2" key="2">
    <citation type="journal article" date="2022" name="Mol. Ecol. Resour.">
        <title>The genomes of chicory, endive, great burdock and yacon provide insights into Asteraceae paleo-polyploidization history and plant inulin production.</title>
        <authorList>
            <person name="Fan W."/>
            <person name="Wang S."/>
            <person name="Wang H."/>
            <person name="Wang A."/>
            <person name="Jiang F."/>
            <person name="Liu H."/>
            <person name="Zhao H."/>
            <person name="Xu D."/>
            <person name="Zhang Y."/>
        </authorList>
    </citation>
    <scope>NUCLEOTIDE SEQUENCE [LARGE SCALE GENOMIC DNA]</scope>
    <source>
        <strain evidence="2">cv. Yunnan</strain>
        <tissue evidence="1">Leaves</tissue>
    </source>
</reference>